<dbReference type="Gene3D" id="3.40.47.10">
    <property type="match status" value="1"/>
</dbReference>
<accession>A0ABW7XD06</accession>
<sequence length="1507" mass="160283">QQRLLLEVSWEALEGLGVDPRSLRGSRTGVFMGAMYGDYGLRALGSSAAVELEGHLANGSAASVLSGRVSYVLGLEGPAISVDTACSSSLVALHLAVRSLRSRESDLALAGGVAVMANPAVFVEFSRQRGLSADGRCKSFAEAADGFGIAEGAGVLVLERLSDARRNGHEVLAVVRGSAVNQDGASNGLTAPNGPSQQRVIRAALANAGLTTVDVDVVEAHGTGTRLGDPIEAQSLIATYGQDRSADRPLWLGSIKSNIGHAQAAAGVAGVIKMVEALRRGVLPKTLHVDEPSSHVDWSVGRVELLTEAREWPESGRPRRAAVSSFGVSGTNAHVVLEQAPVESPPFDADPGSGGDAPTGMVVPWTLSARDSAALAGQAARLSAHLRRSPELDAVDVGFSLVTTRSLFEHRAVVVGADRTELMAGLDALVEGELSATVTRGDGLLSGETVFVFPGQGSQWAGMAAELLDTAPVFGATIHDCAEAFASLVDWSLLDVLRGVPGAASLERVDVVQPTLFAVMVAFAELWRSVGVVPDAVVGHSQGEIAAAYVAGALSLKEAARLVTTRSRMLVEELAGAGGMVSLALPAEAVEARLRRWDGRIGVAAVNGPTSTVVSGEADAVTDFLNDCAAEGIRARRIPVDYAAHSAQVEPLRSRLCEELAGIRPQPTRVAFYSAVTGARVDTVNLDAQYWYRNLRDVVRFAEATRALYEDGYRFFVETGPHPVLTVGVRETLESAGAKESDVVVTGSTRRGDGGMRRFAASAAELFVAGGRVNWSALIPGGRRVALPTYAFQRRRYWLDAAREARSATEPADAEFWESISPAALEARGVDPRGRFVDVFEQLSAEDRAARMRRDIDSWTYRITWQPIAARPARLSGRWLIVTYQGNRDLETFERTLSRAGAEVRTVELASESVHRAYLADRIRVLGDDGELSGIVSLLADDEQRMPESTSVTRGLAWTICLLQGTADASCAAPVWFVTSGAVAATGSGENIRPLQAPVWGLVQAAGLEHPDRRFVLVDLPGDRAEEDMAVFAAALSGEHDEDQVAVRAAGLFARRMTRIPRSEQCGDAPWRPRGAILITGGTGGVGSHLAKWAARQGADHVVLASRSGPDAAGAAELRDELAALGAASTVRACDLTDREQVASLLADIDRSGLELTAVVHAAGVSGFTFLEDIDIAELEAVLAPKVAGARHLDELLGDRPLDAFVLFSSGAAVWGSKGLASYAAGNSFLDGLAHARRADGRVTTSIAWGLWTGDGMGESAEIREVLHRTGLRAMAPDVALAALSRAVESNRPACIVADIEWQKFAPAYTMSRHRKLIDEIPEVRALRSAAGDSMSGLEKPALADELKRMPPAVAAALLRKMIRETVAAVLKHRAEDIDDRRPFMELGLDSLTALELRSRLSGRTGLALSSTVAFDHPSVQELFEHVQRNIGLAPSTRASDVLEEVDKLWPLLATLEAETGRRVNVVARLDDLLVRARARFEQAAAEDLESATDEELFDIIDNELGL</sequence>
<dbReference type="EMBL" id="JBIRYO010000071">
    <property type="protein sequence ID" value="MFI2478844.1"/>
    <property type="molecule type" value="Genomic_DNA"/>
</dbReference>
<dbReference type="InterPro" id="IPR016039">
    <property type="entry name" value="Thiolase-like"/>
</dbReference>
<feature type="domain" description="Ketosynthase family 3 (KS3)" evidence="6">
    <location>
        <begin position="1"/>
        <end position="339"/>
    </location>
</feature>
<evidence type="ECO:0000256" key="4">
    <source>
        <dbReference type="ARBA" id="ARBA00023315"/>
    </source>
</evidence>
<dbReference type="Gene3D" id="3.30.70.3290">
    <property type="match status" value="1"/>
</dbReference>
<evidence type="ECO:0000256" key="1">
    <source>
        <dbReference type="ARBA" id="ARBA00022450"/>
    </source>
</evidence>
<keyword evidence="1" id="KW-0596">Phosphopantetheine</keyword>
<dbReference type="SMART" id="SM00823">
    <property type="entry name" value="PKS_PP"/>
    <property type="match status" value="1"/>
</dbReference>
<dbReference type="Proteomes" id="UP001611415">
    <property type="component" value="Unassembled WGS sequence"/>
</dbReference>
<dbReference type="InterPro" id="IPR036736">
    <property type="entry name" value="ACP-like_sf"/>
</dbReference>
<dbReference type="Gene3D" id="1.10.1200.10">
    <property type="entry name" value="ACP-like"/>
    <property type="match status" value="1"/>
</dbReference>
<dbReference type="InterPro" id="IPR009081">
    <property type="entry name" value="PP-bd_ACP"/>
</dbReference>
<dbReference type="Pfam" id="PF08659">
    <property type="entry name" value="KR"/>
    <property type="match status" value="1"/>
</dbReference>
<keyword evidence="8" id="KW-1185">Reference proteome</keyword>
<dbReference type="PROSITE" id="PS52004">
    <property type="entry name" value="KS3_2"/>
    <property type="match status" value="1"/>
</dbReference>
<evidence type="ECO:0000256" key="2">
    <source>
        <dbReference type="ARBA" id="ARBA00022553"/>
    </source>
</evidence>
<organism evidence="7 8">
    <name type="scientific">Nocardia xishanensis</name>
    <dbReference type="NCBI Taxonomy" id="238964"/>
    <lineage>
        <taxon>Bacteria</taxon>
        <taxon>Bacillati</taxon>
        <taxon>Actinomycetota</taxon>
        <taxon>Actinomycetes</taxon>
        <taxon>Mycobacteriales</taxon>
        <taxon>Nocardiaceae</taxon>
        <taxon>Nocardia</taxon>
    </lineage>
</organism>
<dbReference type="InterPro" id="IPR016036">
    <property type="entry name" value="Malonyl_transacylase_ACP-bd"/>
</dbReference>
<dbReference type="SMART" id="SM01294">
    <property type="entry name" value="PKS_PP_betabranch"/>
    <property type="match status" value="1"/>
</dbReference>
<name>A0ABW7XD06_9NOCA</name>
<proteinExistence type="predicted"/>
<keyword evidence="2" id="KW-0597">Phosphoprotein</keyword>
<dbReference type="PROSITE" id="PS00012">
    <property type="entry name" value="PHOSPHOPANTETHEINE"/>
    <property type="match status" value="1"/>
</dbReference>
<dbReference type="InterPro" id="IPR057326">
    <property type="entry name" value="KR_dom"/>
</dbReference>
<evidence type="ECO:0000259" key="6">
    <source>
        <dbReference type="PROSITE" id="PS52004"/>
    </source>
</evidence>
<dbReference type="RefSeq" id="WP_397096547.1">
    <property type="nucleotide sequence ID" value="NZ_JBIRYO010000071.1"/>
</dbReference>
<dbReference type="SUPFAM" id="SSF52151">
    <property type="entry name" value="FabD/lysophospholipase-like"/>
    <property type="match status" value="1"/>
</dbReference>
<dbReference type="CDD" id="cd00833">
    <property type="entry name" value="PKS"/>
    <property type="match status" value="1"/>
</dbReference>
<dbReference type="InterPro" id="IPR001227">
    <property type="entry name" value="Ac_transferase_dom_sf"/>
</dbReference>
<dbReference type="SMART" id="SM00822">
    <property type="entry name" value="PKS_KR"/>
    <property type="match status" value="1"/>
</dbReference>
<evidence type="ECO:0000256" key="3">
    <source>
        <dbReference type="ARBA" id="ARBA00022679"/>
    </source>
</evidence>
<evidence type="ECO:0000259" key="5">
    <source>
        <dbReference type="PROSITE" id="PS50075"/>
    </source>
</evidence>
<dbReference type="InterPro" id="IPR020806">
    <property type="entry name" value="PKS_PP-bd"/>
</dbReference>
<dbReference type="InterPro" id="IPR036291">
    <property type="entry name" value="NAD(P)-bd_dom_sf"/>
</dbReference>
<dbReference type="InterPro" id="IPR032821">
    <property type="entry name" value="PKS_assoc"/>
</dbReference>
<dbReference type="InterPro" id="IPR014031">
    <property type="entry name" value="Ketoacyl_synth_C"/>
</dbReference>
<dbReference type="InterPro" id="IPR020841">
    <property type="entry name" value="PKS_Beta-ketoAc_synthase_dom"/>
</dbReference>
<dbReference type="InterPro" id="IPR014030">
    <property type="entry name" value="Ketoacyl_synth_N"/>
</dbReference>
<dbReference type="PROSITE" id="PS50075">
    <property type="entry name" value="CARRIER"/>
    <property type="match status" value="1"/>
</dbReference>
<dbReference type="SUPFAM" id="SSF55048">
    <property type="entry name" value="Probable ACP-binding domain of malonyl-CoA ACP transacylase"/>
    <property type="match status" value="1"/>
</dbReference>
<feature type="non-terminal residue" evidence="7">
    <location>
        <position position="1"/>
    </location>
</feature>
<dbReference type="SUPFAM" id="SSF51735">
    <property type="entry name" value="NAD(P)-binding Rossmann-fold domains"/>
    <property type="match status" value="2"/>
</dbReference>
<dbReference type="NCBIfam" id="NF045894">
    <property type="entry name" value="PKS_plus_SDR"/>
    <property type="match status" value="1"/>
</dbReference>
<dbReference type="InterPro" id="IPR018201">
    <property type="entry name" value="Ketoacyl_synth_AS"/>
</dbReference>
<keyword evidence="4" id="KW-0012">Acyltransferase</keyword>
<dbReference type="PROSITE" id="PS00606">
    <property type="entry name" value="KS3_1"/>
    <property type="match status" value="1"/>
</dbReference>
<dbReference type="SMART" id="SM00825">
    <property type="entry name" value="PKS_KS"/>
    <property type="match status" value="1"/>
</dbReference>
<dbReference type="SUPFAM" id="SSF47336">
    <property type="entry name" value="ACP-like"/>
    <property type="match status" value="1"/>
</dbReference>
<evidence type="ECO:0000313" key="7">
    <source>
        <dbReference type="EMBL" id="MFI2478844.1"/>
    </source>
</evidence>
<evidence type="ECO:0000313" key="8">
    <source>
        <dbReference type="Proteomes" id="UP001611415"/>
    </source>
</evidence>
<dbReference type="InterPro" id="IPR014043">
    <property type="entry name" value="Acyl_transferase_dom"/>
</dbReference>
<gene>
    <name evidence="7" type="ORF">ACH49W_36450</name>
</gene>
<dbReference type="SMART" id="SM00827">
    <property type="entry name" value="PKS_AT"/>
    <property type="match status" value="1"/>
</dbReference>
<dbReference type="Gene3D" id="3.40.366.10">
    <property type="entry name" value="Malonyl-Coenzyme A Acyl Carrier Protein, domain 2"/>
    <property type="match status" value="1"/>
</dbReference>
<dbReference type="CDD" id="cd08952">
    <property type="entry name" value="KR_1_SDR_x"/>
    <property type="match status" value="1"/>
</dbReference>
<dbReference type="Pfam" id="PF00109">
    <property type="entry name" value="ketoacyl-synt"/>
    <property type="match status" value="1"/>
</dbReference>
<dbReference type="InterPro" id="IPR050091">
    <property type="entry name" value="PKS_NRPS_Biosynth_Enz"/>
</dbReference>
<comment type="caution">
    <text evidence="7">The sequence shown here is derived from an EMBL/GenBank/DDBJ whole genome shotgun (WGS) entry which is preliminary data.</text>
</comment>
<dbReference type="Gene3D" id="3.40.50.720">
    <property type="entry name" value="NAD(P)-binding Rossmann-like Domain"/>
    <property type="match status" value="1"/>
</dbReference>
<dbReference type="SUPFAM" id="SSF53901">
    <property type="entry name" value="Thiolase-like"/>
    <property type="match status" value="1"/>
</dbReference>
<dbReference type="Pfam" id="PF00550">
    <property type="entry name" value="PP-binding"/>
    <property type="match status" value="1"/>
</dbReference>
<reference evidence="7 8" key="1">
    <citation type="submission" date="2024-10" db="EMBL/GenBank/DDBJ databases">
        <title>The Natural Products Discovery Center: Release of the First 8490 Sequenced Strains for Exploring Actinobacteria Biosynthetic Diversity.</title>
        <authorList>
            <person name="Kalkreuter E."/>
            <person name="Kautsar S.A."/>
            <person name="Yang D."/>
            <person name="Bader C.D."/>
            <person name="Teijaro C.N."/>
            <person name="Fluegel L."/>
            <person name="Davis C.M."/>
            <person name="Simpson J.R."/>
            <person name="Lauterbach L."/>
            <person name="Steele A.D."/>
            <person name="Gui C."/>
            <person name="Meng S."/>
            <person name="Li G."/>
            <person name="Viehrig K."/>
            <person name="Ye F."/>
            <person name="Su P."/>
            <person name="Kiefer A.F."/>
            <person name="Nichols A."/>
            <person name="Cepeda A.J."/>
            <person name="Yan W."/>
            <person name="Fan B."/>
            <person name="Jiang Y."/>
            <person name="Adhikari A."/>
            <person name="Zheng C.-J."/>
            <person name="Schuster L."/>
            <person name="Cowan T.M."/>
            <person name="Smanski M.J."/>
            <person name="Chevrette M.G."/>
            <person name="De Carvalho L.P.S."/>
            <person name="Shen B."/>
        </authorList>
    </citation>
    <scope>NUCLEOTIDE SEQUENCE [LARGE SCALE GENOMIC DNA]</scope>
    <source>
        <strain evidence="7 8">NPDC019275</strain>
    </source>
</reference>
<dbReference type="Pfam" id="PF16197">
    <property type="entry name" value="KAsynt_C_assoc"/>
    <property type="match status" value="1"/>
</dbReference>
<keyword evidence="3" id="KW-0808">Transferase</keyword>
<dbReference type="Pfam" id="PF00698">
    <property type="entry name" value="Acyl_transf_1"/>
    <property type="match status" value="1"/>
</dbReference>
<dbReference type="Pfam" id="PF02801">
    <property type="entry name" value="Ketoacyl-synt_C"/>
    <property type="match status" value="1"/>
</dbReference>
<dbReference type="PANTHER" id="PTHR43775">
    <property type="entry name" value="FATTY ACID SYNTHASE"/>
    <property type="match status" value="1"/>
</dbReference>
<dbReference type="PANTHER" id="PTHR43775:SF51">
    <property type="entry name" value="INACTIVE PHENOLPHTHIOCEROL SYNTHESIS POLYKETIDE SYNTHASE TYPE I PKS1-RELATED"/>
    <property type="match status" value="1"/>
</dbReference>
<feature type="domain" description="Carrier" evidence="5">
    <location>
        <begin position="1354"/>
        <end position="1431"/>
    </location>
</feature>
<dbReference type="InterPro" id="IPR013968">
    <property type="entry name" value="PKS_KR"/>
</dbReference>
<protein>
    <submittedName>
        <fullName evidence="7">Type I polyketide synthase</fullName>
    </submittedName>
</protein>
<dbReference type="InterPro" id="IPR016035">
    <property type="entry name" value="Acyl_Trfase/lysoPLipase"/>
</dbReference>
<dbReference type="InterPro" id="IPR006162">
    <property type="entry name" value="Ppantetheine_attach_site"/>
</dbReference>